<dbReference type="RefSeq" id="WP_094255002.1">
    <property type="nucleotide sequence ID" value="NZ_NNCE01000010.1"/>
</dbReference>
<dbReference type="AlphaFoldDB" id="A0A4R6IJN7"/>
<dbReference type="Gene3D" id="3.30.230.30">
    <property type="entry name" value="Impact, N-terminal domain"/>
    <property type="match status" value="1"/>
</dbReference>
<dbReference type="GO" id="GO:0006446">
    <property type="term" value="P:regulation of translational initiation"/>
    <property type="evidence" value="ECO:0007669"/>
    <property type="project" value="TreeGrafter"/>
</dbReference>
<evidence type="ECO:0000259" key="2">
    <source>
        <dbReference type="Pfam" id="PF01205"/>
    </source>
</evidence>
<comment type="caution">
    <text evidence="3">The sequence shown here is derived from an EMBL/GenBank/DDBJ whole genome shotgun (WGS) entry which is preliminary data.</text>
</comment>
<organism evidence="3 4">
    <name type="scientific">Mycoplasma testudineum</name>
    <dbReference type="NCBI Taxonomy" id="244584"/>
    <lineage>
        <taxon>Bacteria</taxon>
        <taxon>Bacillati</taxon>
        <taxon>Mycoplasmatota</taxon>
        <taxon>Mollicutes</taxon>
        <taxon>Mycoplasmataceae</taxon>
        <taxon>Mycoplasma</taxon>
    </lineage>
</organism>
<evidence type="ECO:0000256" key="1">
    <source>
        <dbReference type="ARBA" id="ARBA00007665"/>
    </source>
</evidence>
<comment type="similarity">
    <text evidence="1">Belongs to the IMPACT family.</text>
</comment>
<dbReference type="Proteomes" id="UP000295518">
    <property type="component" value="Unassembled WGS sequence"/>
</dbReference>
<dbReference type="Pfam" id="PF01205">
    <property type="entry name" value="Impact_N"/>
    <property type="match status" value="1"/>
</dbReference>
<protein>
    <submittedName>
        <fullName evidence="3">Uncharacterized protein UPF0029</fullName>
    </submittedName>
</protein>
<dbReference type="PANTHER" id="PTHR16301:SF20">
    <property type="entry name" value="IMPACT FAMILY MEMBER YIGZ"/>
    <property type="match status" value="1"/>
</dbReference>
<dbReference type="InterPro" id="IPR036956">
    <property type="entry name" value="Impact_N_sf"/>
</dbReference>
<proteinExistence type="inferred from homology"/>
<dbReference type="GO" id="GO:0005737">
    <property type="term" value="C:cytoplasm"/>
    <property type="evidence" value="ECO:0007669"/>
    <property type="project" value="TreeGrafter"/>
</dbReference>
<gene>
    <name evidence="3" type="ORF">EI74_0012</name>
</gene>
<dbReference type="SUPFAM" id="SSF54211">
    <property type="entry name" value="Ribosomal protein S5 domain 2-like"/>
    <property type="match status" value="1"/>
</dbReference>
<keyword evidence="4" id="KW-1185">Reference proteome</keyword>
<evidence type="ECO:0000313" key="4">
    <source>
        <dbReference type="Proteomes" id="UP000295518"/>
    </source>
</evidence>
<reference evidence="3 4" key="1">
    <citation type="submission" date="2019-03" db="EMBL/GenBank/DDBJ databases">
        <title>Genomic Encyclopedia of Archaeal and Bacterial Type Strains, Phase II (KMG-II): from individual species to whole genera.</title>
        <authorList>
            <person name="Goeker M."/>
        </authorList>
    </citation>
    <scope>NUCLEOTIDE SEQUENCE [LARGE SCALE GENOMIC DNA]</scope>
    <source>
        <strain evidence="3 4">ATCC 700618</strain>
    </source>
</reference>
<dbReference type="InterPro" id="IPR020568">
    <property type="entry name" value="Ribosomal_Su5_D2-typ_SF"/>
</dbReference>
<sequence>MNKIVALINQAEVVVKNSRFLSYRYSIKNKDDIESILKNLKLLHPKAVHFVYSYLLKNDQGLSAKINDDGEPKGSAAKPIFRIMQLKNITNEMVIIIRYWGGSKLGIGPLTRAYTKAASLLF</sequence>
<feature type="domain" description="Impact N-terminal" evidence="2">
    <location>
        <begin position="16"/>
        <end position="119"/>
    </location>
</feature>
<dbReference type="OrthoDB" id="9813771at2"/>
<accession>A0A4R6IJN7</accession>
<name>A0A4R6IJN7_9MOLU</name>
<evidence type="ECO:0000313" key="3">
    <source>
        <dbReference type="EMBL" id="TDO22155.1"/>
    </source>
</evidence>
<dbReference type="InterPro" id="IPR023582">
    <property type="entry name" value="Impact"/>
</dbReference>
<dbReference type="EMBL" id="SNWN01000001">
    <property type="protein sequence ID" value="TDO22155.1"/>
    <property type="molecule type" value="Genomic_DNA"/>
</dbReference>
<dbReference type="PANTHER" id="PTHR16301">
    <property type="entry name" value="IMPACT-RELATED"/>
    <property type="match status" value="1"/>
</dbReference>
<dbReference type="InterPro" id="IPR001498">
    <property type="entry name" value="Impact_N"/>
</dbReference>